<dbReference type="PANTHER" id="PTHR43745">
    <property type="entry name" value="NITROREDUCTASE MJ1384-RELATED"/>
    <property type="match status" value="1"/>
</dbReference>
<dbReference type="PANTHER" id="PTHR43745:SF2">
    <property type="entry name" value="NITROREDUCTASE MJ1384-RELATED"/>
    <property type="match status" value="1"/>
</dbReference>
<dbReference type="NCBIfam" id="TIGR03605">
    <property type="entry name" value="antibiot_sagB"/>
    <property type="match status" value="1"/>
</dbReference>
<reference evidence="3" key="1">
    <citation type="submission" date="2016-11" db="EMBL/GenBank/DDBJ databases">
        <authorList>
            <person name="Varghese N."/>
            <person name="Submissions S."/>
        </authorList>
    </citation>
    <scope>NUCLEOTIDE SEQUENCE [LARGE SCALE GENOMIC DNA]</scope>
    <source>
        <strain evidence="3">DSM 27619</strain>
    </source>
</reference>
<dbReference type="Pfam" id="PF00881">
    <property type="entry name" value="Nitroreductase"/>
    <property type="match status" value="1"/>
</dbReference>
<evidence type="ECO:0000259" key="1">
    <source>
        <dbReference type="Pfam" id="PF00881"/>
    </source>
</evidence>
<dbReference type="Gene3D" id="3.40.109.10">
    <property type="entry name" value="NADH Oxidase"/>
    <property type="match status" value="1"/>
</dbReference>
<dbReference type="GO" id="GO:0016491">
    <property type="term" value="F:oxidoreductase activity"/>
    <property type="evidence" value="ECO:0007669"/>
    <property type="project" value="InterPro"/>
</dbReference>
<dbReference type="RefSeq" id="WP_072964168.1">
    <property type="nucleotide sequence ID" value="NZ_FQUT01000023.1"/>
</dbReference>
<dbReference type="InterPro" id="IPR052544">
    <property type="entry name" value="Bacteriocin_Proc_Enz"/>
</dbReference>
<evidence type="ECO:0000313" key="3">
    <source>
        <dbReference type="Proteomes" id="UP000184518"/>
    </source>
</evidence>
<dbReference type="STRING" id="1416778.SAMN05443633_1233"/>
<accession>A0A1M5MLV8</accession>
<proteinExistence type="predicted"/>
<gene>
    <name evidence="2" type="ORF">SAMN05443633_1233</name>
</gene>
<name>A0A1M5MLV8_9FLAO</name>
<feature type="domain" description="Nitroreductase" evidence="1">
    <location>
        <begin position="145"/>
        <end position="329"/>
    </location>
</feature>
<dbReference type="InterPro" id="IPR029479">
    <property type="entry name" value="Nitroreductase"/>
</dbReference>
<dbReference type="EMBL" id="FQUT01000023">
    <property type="protein sequence ID" value="SHG78360.1"/>
    <property type="molecule type" value="Genomic_DNA"/>
</dbReference>
<keyword evidence="3" id="KW-1185">Reference proteome</keyword>
<dbReference type="AlphaFoldDB" id="A0A1M5MLV8"/>
<dbReference type="Proteomes" id="UP000184518">
    <property type="component" value="Unassembled WGS sequence"/>
</dbReference>
<protein>
    <submittedName>
        <fullName evidence="2">SagB-type dehydrogenase domain-containing protein</fullName>
    </submittedName>
</protein>
<dbReference type="InterPro" id="IPR000415">
    <property type="entry name" value="Nitroreductase-like"/>
</dbReference>
<dbReference type="OrthoDB" id="9802775at2"/>
<dbReference type="CDD" id="cd02142">
    <property type="entry name" value="McbC_SagB-like_oxidoreductase"/>
    <property type="match status" value="1"/>
</dbReference>
<organism evidence="2 3">
    <name type="scientific">Chryseobacterium arachidis</name>
    <dbReference type="NCBI Taxonomy" id="1416778"/>
    <lineage>
        <taxon>Bacteria</taxon>
        <taxon>Pseudomonadati</taxon>
        <taxon>Bacteroidota</taxon>
        <taxon>Flavobacteriia</taxon>
        <taxon>Flavobacteriales</taxon>
        <taxon>Weeksellaceae</taxon>
        <taxon>Chryseobacterium group</taxon>
        <taxon>Chryseobacterium</taxon>
    </lineage>
</organism>
<sequence>MNISHNFFLYFKDNQPILFNYKEKKEYSPRKEYLRALVDYSNTEEDITEKENIVNDFINTDILTQNNNQDQPYLNYYAHMFHHITKDTSNAMADSTEEEWAGQYLEVCKRVKKVEFPRRGQIEDFEVVVTLPQADEVNIDLIDTLKKRKTIREFEETSVNIQQLSNLLFYSFGYVHGVEKEYGPFRRRTSPSGGSLQIIEPYVAIFNVEGVENGIYWYEPETHSLCKVNDHFSYQDLRECLAGQFFANDCSFGIFLAANLEILAWKYKTPRNYKVVYLEAGHFSQTSQIIAVTQSLQTWITGAFKESAIEKFCKMDGITKIPVFFTAYGKGKFSHMHTIMKKKLDEYRD</sequence>
<dbReference type="InterPro" id="IPR020051">
    <property type="entry name" value="SagB-type_dehydrogenase"/>
</dbReference>
<dbReference type="SUPFAM" id="SSF55469">
    <property type="entry name" value="FMN-dependent nitroreductase-like"/>
    <property type="match status" value="1"/>
</dbReference>
<evidence type="ECO:0000313" key="2">
    <source>
        <dbReference type="EMBL" id="SHG78360.1"/>
    </source>
</evidence>